<feature type="region of interest" description="Disordered" evidence="1">
    <location>
        <begin position="262"/>
        <end position="316"/>
    </location>
</feature>
<sequence>MAIGDYSPLRGFRQRAHFENIPLLLLVMPYACQVFEWNTKALAYQYEMPRTEFNTITYLVSKTVRSQRFWTAQVKGLWNKTQMFLSSDKMVIGGAINRVIYSLDKVPGVHRLMRNRSSTNNIILAIKHIEVKVEPGYPSSGPQAELAAVHIDKPLPPKHNTLTAHQQGQVGHNVEHQKHMKCMLEMSLSRGPHSTSVFMRGYSRRLIPATKPSSILRSPMIRGGKRNIELQAQAMIDLLPAEFHNNGNILYYKLNPATHLRDPTPISCPPPQYQKQAPHPTKTRPQDNSKPLTLSEKKRKEAALGRQRAHARADTSEMNRVAMDDLTDGLRWAFYLTLSGLWDSFLPSPTSQTPYIAFEFLKH</sequence>
<accession>F9G2J8</accession>
<evidence type="ECO:0000256" key="1">
    <source>
        <dbReference type="SAM" id="MobiDB-lite"/>
    </source>
</evidence>
<gene>
    <name evidence="2" type="ORF">FOXB_12907</name>
</gene>
<organism evidence="2">
    <name type="scientific">Fusarium oxysporum (strain Fo5176)</name>
    <name type="common">Fusarium vascular wilt</name>
    <dbReference type="NCBI Taxonomy" id="660025"/>
    <lineage>
        <taxon>Eukaryota</taxon>
        <taxon>Fungi</taxon>
        <taxon>Dikarya</taxon>
        <taxon>Ascomycota</taxon>
        <taxon>Pezizomycotina</taxon>
        <taxon>Sordariomycetes</taxon>
        <taxon>Hypocreomycetidae</taxon>
        <taxon>Hypocreales</taxon>
        <taxon>Nectriaceae</taxon>
        <taxon>Fusarium</taxon>
        <taxon>Fusarium oxysporum species complex</taxon>
    </lineage>
</organism>
<proteinExistence type="predicted"/>
<name>F9G2J8_FUSOF</name>
<dbReference type="AlphaFoldDB" id="F9G2J8"/>
<dbReference type="PaxDb" id="5507-FOXG_04923P0"/>
<dbReference type="EMBL" id="AFQF01003263">
    <property type="protein sequence ID" value="EGU76608.1"/>
    <property type="molecule type" value="Genomic_DNA"/>
</dbReference>
<dbReference type="OrthoDB" id="5102891at2759"/>
<reference evidence="2" key="1">
    <citation type="journal article" date="2012" name="Mol. Plant Microbe Interact.">
        <title>A highly conserved effector in Fusarium oxysporum is required for full virulence on Arabidopsis.</title>
        <authorList>
            <person name="Thatcher L.F."/>
            <person name="Gardiner D.M."/>
            <person name="Kazan K."/>
            <person name="Manners J."/>
        </authorList>
    </citation>
    <scope>NUCLEOTIDE SEQUENCE [LARGE SCALE GENOMIC DNA]</scope>
    <source>
        <strain evidence="2">Fo5176</strain>
    </source>
</reference>
<protein>
    <submittedName>
        <fullName evidence="2">Uncharacterized protein</fullName>
    </submittedName>
</protein>
<evidence type="ECO:0000313" key="2">
    <source>
        <dbReference type="EMBL" id="EGU76608.1"/>
    </source>
</evidence>
<comment type="caution">
    <text evidence="2">The sequence shown here is derived from an EMBL/GenBank/DDBJ whole genome shotgun (WGS) entry which is preliminary data.</text>
</comment>